<keyword evidence="5 6" id="KW-0472">Membrane</keyword>
<evidence type="ECO:0000256" key="3">
    <source>
        <dbReference type="ARBA" id="ARBA00022729"/>
    </source>
</evidence>
<evidence type="ECO:0000256" key="5">
    <source>
        <dbReference type="ARBA" id="ARBA00023136"/>
    </source>
</evidence>
<evidence type="ECO:0000256" key="6">
    <source>
        <dbReference type="SAM" id="Phobius"/>
    </source>
</evidence>
<dbReference type="SUPFAM" id="SSF52200">
    <property type="entry name" value="Toll/Interleukin receptor TIR domain"/>
    <property type="match status" value="1"/>
</dbReference>
<dbReference type="Pfam" id="PF01582">
    <property type="entry name" value="TIR"/>
    <property type="match status" value="1"/>
</dbReference>
<protein>
    <recommendedName>
        <fullName evidence="7">TIR domain-containing protein</fullName>
    </recommendedName>
</protein>
<sequence>MDQFKGVAILTLVLDDNDIQEIEPNFLSNITQIKLLTFDYNRKLGKTNLMHLVKGLEGKPIDNLQLSGCGIVIDKFNSTILEPLRKSNLQLLALSDNLIDTYEADAFEPVNSLRALEISNFMVITSETFTPLKNLVSLTMHDMSVLYAGSPNVNVSLNELGKLKQLILYKLDFYRIIFTFSSVTTSLSNFSLTDLGKSFEAYHKQVSKMIATAYFNDLALSGNLLFHYSDTELCELFNGVRTQNIFLRENFFKILPICMFQNFSARSIDLSKNRIIYIQKDLFKNVKVQIWGIDLAENSISLIDGTALAKVKSWINIEYNLLECNCATQPFINWLKQRKRPQVFHDPFCASSTGPTNEELVKFESTWVQCNMETFVRIISLSVSSVILIGILTASLLKYFWQDIKYMQLVKRANQHNGYIPIVDPNDNQNDILIDDIQDDEIYDAFISYHSEKRIWVRDVMTPELTKGNVQFSLIHDDNIVPGQESYFGGLMSHMDRSRHIIFLVTRGWMQEGWNEFEMDSAIDMLTQTKRHTLIVVLMEHIPQKEMSHKLKLMVRHNVCFKWSEEEGKQRKFWRDLKLELGKKRYK</sequence>
<dbReference type="PANTHER" id="PTHR24365:SF530">
    <property type="entry name" value="MSTPROX-RELATED"/>
    <property type="match status" value="1"/>
</dbReference>
<feature type="domain" description="TIR" evidence="7">
    <location>
        <begin position="441"/>
        <end position="581"/>
    </location>
</feature>
<dbReference type="InterPro" id="IPR035897">
    <property type="entry name" value="Toll_tir_struct_dom_sf"/>
</dbReference>
<keyword evidence="9" id="KW-1185">Reference proteome</keyword>
<dbReference type="PANTHER" id="PTHR24365">
    <property type="entry name" value="TOLL-LIKE RECEPTOR"/>
    <property type="match status" value="1"/>
</dbReference>
<evidence type="ECO:0000259" key="7">
    <source>
        <dbReference type="PROSITE" id="PS50104"/>
    </source>
</evidence>
<dbReference type="Gene3D" id="3.80.10.10">
    <property type="entry name" value="Ribonuclease Inhibitor"/>
    <property type="match status" value="2"/>
</dbReference>
<dbReference type="InterPro" id="IPR032675">
    <property type="entry name" value="LRR_dom_sf"/>
</dbReference>
<dbReference type="GO" id="GO:0038023">
    <property type="term" value="F:signaling receptor activity"/>
    <property type="evidence" value="ECO:0007669"/>
    <property type="project" value="TreeGrafter"/>
</dbReference>
<dbReference type="PROSITE" id="PS50104">
    <property type="entry name" value="TIR"/>
    <property type="match status" value="1"/>
</dbReference>
<evidence type="ECO:0000313" key="9">
    <source>
        <dbReference type="Proteomes" id="UP000749559"/>
    </source>
</evidence>
<dbReference type="GO" id="GO:0005886">
    <property type="term" value="C:plasma membrane"/>
    <property type="evidence" value="ECO:0007669"/>
    <property type="project" value="TreeGrafter"/>
</dbReference>
<evidence type="ECO:0000313" key="8">
    <source>
        <dbReference type="EMBL" id="CAH1783202.1"/>
    </source>
</evidence>
<dbReference type="SUPFAM" id="SSF52047">
    <property type="entry name" value="RNI-like"/>
    <property type="match status" value="1"/>
</dbReference>
<gene>
    <name evidence="8" type="ORF">OFUS_LOCUS9562</name>
</gene>
<reference evidence="8" key="1">
    <citation type="submission" date="2022-03" db="EMBL/GenBank/DDBJ databases">
        <authorList>
            <person name="Martin C."/>
        </authorList>
    </citation>
    <scope>NUCLEOTIDE SEQUENCE</scope>
</reference>
<dbReference type="Gene3D" id="3.40.50.10140">
    <property type="entry name" value="Toll/interleukin-1 receptor homology (TIR) domain"/>
    <property type="match status" value="1"/>
</dbReference>
<dbReference type="AlphaFoldDB" id="A0A8S4NNR2"/>
<dbReference type="Proteomes" id="UP000749559">
    <property type="component" value="Unassembled WGS sequence"/>
</dbReference>
<proteinExistence type="predicted"/>
<dbReference type="SMART" id="SM00255">
    <property type="entry name" value="TIR"/>
    <property type="match status" value="1"/>
</dbReference>
<name>A0A8S4NNR2_OWEFU</name>
<accession>A0A8S4NNR2</accession>
<comment type="caution">
    <text evidence="8">The sequence shown here is derived from an EMBL/GenBank/DDBJ whole genome shotgun (WGS) entry which is preliminary data.</text>
</comment>
<keyword evidence="3" id="KW-0732">Signal</keyword>
<evidence type="ECO:0000256" key="1">
    <source>
        <dbReference type="ARBA" id="ARBA00004167"/>
    </source>
</evidence>
<dbReference type="InterPro" id="IPR000157">
    <property type="entry name" value="TIR_dom"/>
</dbReference>
<evidence type="ECO:0000256" key="4">
    <source>
        <dbReference type="ARBA" id="ARBA00022989"/>
    </source>
</evidence>
<keyword evidence="2 6" id="KW-0812">Transmembrane</keyword>
<dbReference type="EMBL" id="CAIIXF020000005">
    <property type="protein sequence ID" value="CAH1783202.1"/>
    <property type="molecule type" value="Genomic_DNA"/>
</dbReference>
<keyword evidence="4 6" id="KW-1133">Transmembrane helix</keyword>
<comment type="subcellular location">
    <subcellularLocation>
        <location evidence="1">Membrane</location>
        <topology evidence="1">Single-pass membrane protein</topology>
    </subcellularLocation>
</comment>
<dbReference type="GO" id="GO:0007165">
    <property type="term" value="P:signal transduction"/>
    <property type="evidence" value="ECO:0007669"/>
    <property type="project" value="InterPro"/>
</dbReference>
<feature type="transmembrane region" description="Helical" evidence="6">
    <location>
        <begin position="378"/>
        <end position="401"/>
    </location>
</feature>
<organism evidence="8 9">
    <name type="scientific">Owenia fusiformis</name>
    <name type="common">Polychaete worm</name>
    <dbReference type="NCBI Taxonomy" id="6347"/>
    <lineage>
        <taxon>Eukaryota</taxon>
        <taxon>Metazoa</taxon>
        <taxon>Spiralia</taxon>
        <taxon>Lophotrochozoa</taxon>
        <taxon>Annelida</taxon>
        <taxon>Polychaeta</taxon>
        <taxon>Sedentaria</taxon>
        <taxon>Canalipalpata</taxon>
        <taxon>Sabellida</taxon>
        <taxon>Oweniida</taxon>
        <taxon>Oweniidae</taxon>
        <taxon>Owenia</taxon>
    </lineage>
</organism>
<evidence type="ECO:0000256" key="2">
    <source>
        <dbReference type="ARBA" id="ARBA00022692"/>
    </source>
</evidence>